<dbReference type="EMBL" id="JBGNUJ010000002">
    <property type="protein sequence ID" value="KAL3964514.1"/>
    <property type="molecule type" value="Genomic_DNA"/>
</dbReference>
<protein>
    <submittedName>
        <fullName evidence="1">Uncharacterized protein</fullName>
    </submittedName>
</protein>
<proteinExistence type="predicted"/>
<gene>
    <name evidence="1" type="ORF">ACCO45_001518</name>
</gene>
<evidence type="ECO:0000313" key="1">
    <source>
        <dbReference type="EMBL" id="KAL3964514.1"/>
    </source>
</evidence>
<sequence length="69" mass="7136">MHTDGATSPSEEPRPNAGPDMLELEAIARCPDGVLADTGAYTPVDPKPAKPRHGMALIRGQGWNGAKGG</sequence>
<keyword evidence="2" id="KW-1185">Reference proteome</keyword>
<comment type="caution">
    <text evidence="1">The sequence shown here is derived from an EMBL/GenBank/DDBJ whole genome shotgun (WGS) entry which is preliminary data.</text>
</comment>
<organism evidence="1 2">
    <name type="scientific">Purpureocillium lilacinum</name>
    <name type="common">Paecilomyces lilacinus</name>
    <dbReference type="NCBI Taxonomy" id="33203"/>
    <lineage>
        <taxon>Eukaryota</taxon>
        <taxon>Fungi</taxon>
        <taxon>Dikarya</taxon>
        <taxon>Ascomycota</taxon>
        <taxon>Pezizomycotina</taxon>
        <taxon>Sordariomycetes</taxon>
        <taxon>Hypocreomycetidae</taxon>
        <taxon>Hypocreales</taxon>
        <taxon>Ophiocordycipitaceae</taxon>
        <taxon>Purpureocillium</taxon>
    </lineage>
</organism>
<dbReference type="Proteomes" id="UP001638806">
    <property type="component" value="Unassembled WGS sequence"/>
</dbReference>
<name>A0ACC4E9V1_PURLI</name>
<reference evidence="1" key="1">
    <citation type="submission" date="2024-12" db="EMBL/GenBank/DDBJ databases">
        <title>Comparative genomics and development of molecular markers within Purpureocillium lilacinum and among Purpureocillium species.</title>
        <authorList>
            <person name="Yeh Z.-Y."/>
            <person name="Ni N.-T."/>
            <person name="Lo P.-H."/>
            <person name="Mushyakhwo K."/>
            <person name="Lin C.-F."/>
            <person name="Nai Y.-S."/>
        </authorList>
    </citation>
    <scope>NUCLEOTIDE SEQUENCE</scope>
    <source>
        <strain evidence="1">NCHU-NPUST-175</strain>
    </source>
</reference>
<evidence type="ECO:0000313" key="2">
    <source>
        <dbReference type="Proteomes" id="UP001638806"/>
    </source>
</evidence>
<accession>A0ACC4E9V1</accession>